<dbReference type="PROSITE" id="PS50966">
    <property type="entry name" value="ZF_SWIM"/>
    <property type="match status" value="1"/>
</dbReference>
<evidence type="ECO:0000259" key="3">
    <source>
        <dbReference type="PROSITE" id="PS50966"/>
    </source>
</evidence>
<evidence type="ECO:0000259" key="5">
    <source>
        <dbReference type="PROSITE" id="PS51194"/>
    </source>
</evidence>
<dbReference type="SMART" id="SM00490">
    <property type="entry name" value="HELICc"/>
    <property type="match status" value="1"/>
</dbReference>
<dbReference type="Gene3D" id="3.40.50.10810">
    <property type="entry name" value="Tandem AAA-ATPase domain"/>
    <property type="match status" value="1"/>
</dbReference>
<evidence type="ECO:0000256" key="1">
    <source>
        <dbReference type="ARBA" id="ARBA00022801"/>
    </source>
</evidence>
<proteinExistence type="predicted"/>
<keyword evidence="2" id="KW-0479">Metal-binding</keyword>
<name>A0ABS2N5Y7_9BACI</name>
<dbReference type="PROSITE" id="PS51192">
    <property type="entry name" value="HELICASE_ATP_BIND_1"/>
    <property type="match status" value="1"/>
</dbReference>
<evidence type="ECO:0000256" key="2">
    <source>
        <dbReference type="PROSITE-ProRule" id="PRU00325"/>
    </source>
</evidence>
<feature type="domain" description="Helicase C-terminal" evidence="5">
    <location>
        <begin position="906"/>
        <end position="1059"/>
    </location>
</feature>
<dbReference type="Pfam" id="PF00271">
    <property type="entry name" value="Helicase_C"/>
    <property type="match status" value="1"/>
</dbReference>
<keyword evidence="2" id="KW-0863">Zinc-finger</keyword>
<dbReference type="InterPro" id="IPR007527">
    <property type="entry name" value="Znf_SWIM"/>
</dbReference>
<evidence type="ECO:0000313" key="6">
    <source>
        <dbReference type="EMBL" id="MBM7573528.1"/>
    </source>
</evidence>
<dbReference type="CDD" id="cd18793">
    <property type="entry name" value="SF2_C_SNF"/>
    <property type="match status" value="1"/>
</dbReference>
<accession>A0ABS2N5Y7</accession>
<keyword evidence="6" id="KW-0347">Helicase</keyword>
<dbReference type="InterPro" id="IPR001650">
    <property type="entry name" value="Helicase_C-like"/>
</dbReference>
<keyword evidence="6" id="KW-0547">Nucleotide-binding</keyword>
<dbReference type="GO" id="GO:0004386">
    <property type="term" value="F:helicase activity"/>
    <property type="evidence" value="ECO:0007669"/>
    <property type="project" value="UniProtKB-KW"/>
</dbReference>
<organism evidence="6 7">
    <name type="scientific">Aquibacillus albus</name>
    <dbReference type="NCBI Taxonomy" id="1168171"/>
    <lineage>
        <taxon>Bacteria</taxon>
        <taxon>Bacillati</taxon>
        <taxon>Bacillota</taxon>
        <taxon>Bacilli</taxon>
        <taxon>Bacillales</taxon>
        <taxon>Bacillaceae</taxon>
        <taxon>Aquibacillus</taxon>
    </lineage>
</organism>
<dbReference type="Proteomes" id="UP001296943">
    <property type="component" value="Unassembled WGS sequence"/>
</dbReference>
<dbReference type="InterPro" id="IPR014001">
    <property type="entry name" value="Helicase_ATP-bd"/>
</dbReference>
<feature type="domain" description="Helicase ATP-binding" evidence="4">
    <location>
        <begin position="635"/>
        <end position="796"/>
    </location>
</feature>
<dbReference type="Pfam" id="PF04434">
    <property type="entry name" value="SWIM"/>
    <property type="match status" value="1"/>
</dbReference>
<sequence length="1074" mass="123188">MKDMRTFFIDKQDIVRITGERFYKRGYDYFKKNRVYGLTYNPSINSWKGTVRGTETYSVRIFFFDHDDIEASCDCPAYATHYTCKHIAAVLLAIGQTSWDKLKKTNNGQTPPPSKEDGYLIDDTFTTRIIDAFSKPSQPVTTKQQVLQMDYIIGTRKNPHNSKAFLEIELKVGANKTYVIRNIREFLVSIKKNQAYKITTNFTYQPDTHAFTEKDQEILQYLLTAYDHEALVEHGLSNPIHDKRTIVIPPGAANQLLSLISEQSCFYKEGDGSYHNGITIKDQLDELTFSLMKQDQNTYQVDISALANYTYLENYHYLLKQGTFYRLTNEQHQIIDQIFTVLPYRTKQTHPISAENIEAFLTKVVPQLEQIGNVNYGKDTKDWIKLAPLSSIIYLDETDGTLTADVAFHYGDAVIYPYNDDIPKGVVVKRDIAKEMNVLRLLEDAGFVFLNNRFQLFKNEAIYKFLHEQLSELKEIATVHTSVHVDAMIIDKPTFKTEVDLDSKKGFLDIFFDLEGISKEDVQHVLQAIIDKKSFVRIHDGGLLALDQDEFKPFRSLADQLQLNKKQVEDGHVQLPAARSFQVEETLKRQSSNYGQAYEQLLSDLKQPDSLNFPLPKDLNAELRDYQHTGFQWLKTLSTYHLGGILADDMGLGKTLQTISYLLSEKESSTDGHQSLVVAPASLVYNWKKEFEKFAPTMKTVVISGNKAQRQKRIENERADVYITSYPLIRKDVQLYEQQLFDSLILDEAQAIKNHLTLTAKSIRSIQARQRFALSGTPIENALEELWSIFHTISPGMFGNKKTFLKLERETIIKMTRPFLLRRVKKDVLHELPDKIETVNYSDLTKNQKEVYVAHVEKMRQTMNQTIEEKGFERGKLEILAGLTRLRQICCHPSLFMENYSGKSGKLEQLMELVDELIANGKRPLIFSQFASMLSIINDKLNQTGFDTFYLDGSTPSKERIEMVDAFNDGEKPIFLISLKAGGTGLNLTGADTVILFDLWWNPAVEEQAAGRAHRIGQKNVVQVIRLITEGTIEEKIYEMQQKKRALVDQIIQPGETMLSKLSEQELRELLEVK</sequence>
<dbReference type="PANTHER" id="PTHR10799">
    <property type="entry name" value="SNF2/RAD54 HELICASE FAMILY"/>
    <property type="match status" value="1"/>
</dbReference>
<feature type="domain" description="SWIM-type" evidence="3">
    <location>
        <begin position="57"/>
        <end position="95"/>
    </location>
</feature>
<dbReference type="InterPro" id="IPR038718">
    <property type="entry name" value="SNF2-like_sf"/>
</dbReference>
<dbReference type="SMART" id="SM00487">
    <property type="entry name" value="DEXDc"/>
    <property type="match status" value="1"/>
</dbReference>
<protein>
    <submittedName>
        <fullName evidence="6">SNF2 family DNA or RNA helicase</fullName>
    </submittedName>
</protein>
<evidence type="ECO:0000313" key="7">
    <source>
        <dbReference type="Proteomes" id="UP001296943"/>
    </source>
</evidence>
<dbReference type="CDD" id="cd18012">
    <property type="entry name" value="DEXQc_arch_SWI2_SNF2"/>
    <property type="match status" value="1"/>
</dbReference>
<keyword evidence="2" id="KW-0862">Zinc</keyword>
<keyword evidence="7" id="KW-1185">Reference proteome</keyword>
<comment type="caution">
    <text evidence="6">The sequence shown here is derived from an EMBL/GenBank/DDBJ whole genome shotgun (WGS) entry which is preliminary data.</text>
</comment>
<keyword evidence="6" id="KW-0067">ATP-binding</keyword>
<dbReference type="InterPro" id="IPR013663">
    <property type="entry name" value="Helicase_SWF/SNF/SWI_bac"/>
</dbReference>
<reference evidence="6 7" key="1">
    <citation type="submission" date="2021-01" db="EMBL/GenBank/DDBJ databases">
        <title>Genomic Encyclopedia of Type Strains, Phase IV (KMG-IV): sequencing the most valuable type-strain genomes for metagenomic binning, comparative biology and taxonomic classification.</title>
        <authorList>
            <person name="Goeker M."/>
        </authorList>
    </citation>
    <scope>NUCLEOTIDE SEQUENCE [LARGE SCALE GENOMIC DNA]</scope>
    <source>
        <strain evidence="6 7">DSM 23711</strain>
    </source>
</reference>
<dbReference type="InterPro" id="IPR000330">
    <property type="entry name" value="SNF2_N"/>
</dbReference>
<gene>
    <name evidence="6" type="ORF">JOC48_004092</name>
</gene>
<dbReference type="InterPro" id="IPR049730">
    <property type="entry name" value="SNF2/RAD54-like_C"/>
</dbReference>
<dbReference type="Gene3D" id="3.40.50.300">
    <property type="entry name" value="P-loop containing nucleotide triphosphate hydrolases"/>
    <property type="match status" value="1"/>
</dbReference>
<keyword evidence="1" id="KW-0378">Hydrolase</keyword>
<evidence type="ECO:0000259" key="4">
    <source>
        <dbReference type="PROSITE" id="PS51192"/>
    </source>
</evidence>
<dbReference type="Pfam" id="PF08455">
    <property type="entry name" value="SNF2_assoc"/>
    <property type="match status" value="1"/>
</dbReference>
<dbReference type="SUPFAM" id="SSF52540">
    <property type="entry name" value="P-loop containing nucleoside triphosphate hydrolases"/>
    <property type="match status" value="2"/>
</dbReference>
<dbReference type="PROSITE" id="PS51194">
    <property type="entry name" value="HELICASE_CTER"/>
    <property type="match status" value="1"/>
</dbReference>
<dbReference type="Pfam" id="PF00176">
    <property type="entry name" value="SNF2-rel_dom"/>
    <property type="match status" value="1"/>
</dbReference>
<dbReference type="InterPro" id="IPR027417">
    <property type="entry name" value="P-loop_NTPase"/>
</dbReference>
<dbReference type="EMBL" id="JAFBDR010000036">
    <property type="protein sequence ID" value="MBM7573528.1"/>
    <property type="molecule type" value="Genomic_DNA"/>
</dbReference>